<dbReference type="GO" id="GO:0006605">
    <property type="term" value="P:protein targeting"/>
    <property type="evidence" value="ECO:0007669"/>
    <property type="project" value="InterPro"/>
</dbReference>
<evidence type="ECO:0000313" key="9">
    <source>
        <dbReference type="EMBL" id="SVB33286.1"/>
    </source>
</evidence>
<evidence type="ECO:0000256" key="6">
    <source>
        <dbReference type="ARBA" id="ARBA00023136"/>
    </source>
</evidence>
<reference evidence="9" key="1">
    <citation type="submission" date="2018-05" db="EMBL/GenBank/DDBJ databases">
        <authorList>
            <person name="Lanie J.A."/>
            <person name="Ng W.-L."/>
            <person name="Kazmierczak K.M."/>
            <person name="Andrzejewski T.M."/>
            <person name="Davidsen T.M."/>
            <person name="Wayne K.J."/>
            <person name="Tettelin H."/>
            <person name="Glass J.I."/>
            <person name="Rusch D."/>
            <person name="Podicherti R."/>
            <person name="Tsui H.-C.T."/>
            <person name="Winkler M.E."/>
        </authorList>
    </citation>
    <scope>NUCLEOTIDE SEQUENCE</scope>
</reference>
<evidence type="ECO:0000256" key="1">
    <source>
        <dbReference type="ARBA" id="ARBA00004117"/>
    </source>
</evidence>
<dbReference type="Pfam" id="PF01311">
    <property type="entry name" value="Bac_export_1"/>
    <property type="match status" value="1"/>
</dbReference>
<dbReference type="GO" id="GO:0009425">
    <property type="term" value="C:bacterial-type flagellum basal body"/>
    <property type="evidence" value="ECO:0007669"/>
    <property type="project" value="UniProtKB-SubCell"/>
</dbReference>
<dbReference type="GO" id="GO:0005886">
    <property type="term" value="C:plasma membrane"/>
    <property type="evidence" value="ECO:0007669"/>
    <property type="project" value="UniProtKB-SubCell"/>
</dbReference>
<keyword evidence="7" id="KW-0975">Bacterial flagellum</keyword>
<protein>
    <recommendedName>
        <fullName evidence="10">Flagellar biosynthetic protein FliR</fullName>
    </recommendedName>
</protein>
<gene>
    <name evidence="9" type="ORF">METZ01_LOCUS186140</name>
</gene>
<evidence type="ECO:0000256" key="8">
    <source>
        <dbReference type="SAM" id="Phobius"/>
    </source>
</evidence>
<dbReference type="InterPro" id="IPR002010">
    <property type="entry name" value="T3SS_IM_R"/>
</dbReference>
<name>A0A382D447_9ZZZZ</name>
<keyword evidence="3" id="KW-1003">Cell membrane</keyword>
<dbReference type="InterPro" id="IPR006303">
    <property type="entry name" value="FliR"/>
</dbReference>
<feature type="transmembrane region" description="Helical" evidence="8">
    <location>
        <begin position="217"/>
        <end position="240"/>
    </location>
</feature>
<sequence>MPSFFEFADNLEIFVPGYMLVFTRLSAMLMTLPIFSYPMISGRVRVTFALLLTVIIGSVLTMDTVPPVTSLWLLTGLMAKEVVIGMIIGFGARMIFEGFSIAGGIVGLQMGMGIANVMDPTSREQIPIITQFWLPIMVLFLLLMDGHHFFIETFFGSFQMIPLGMGELSPNSGESIVRGGSRIYDIGIRFAAPSIAFLLLLDAGVGFMARTMPQLNVFFITLPLKIFSGLIMLIISLNVFQVLFDSVYNDIVEFTGILLRQLSGL</sequence>
<evidence type="ECO:0000256" key="5">
    <source>
        <dbReference type="ARBA" id="ARBA00022989"/>
    </source>
</evidence>
<feature type="transmembrane region" description="Helical" evidence="8">
    <location>
        <begin position="13"/>
        <end position="35"/>
    </location>
</feature>
<dbReference type="NCBIfam" id="TIGR01400">
    <property type="entry name" value="fliR"/>
    <property type="match status" value="1"/>
</dbReference>
<dbReference type="AlphaFoldDB" id="A0A382D447"/>
<dbReference type="PRINTS" id="PR00953">
    <property type="entry name" value="TYPE3IMRPROT"/>
</dbReference>
<comment type="subcellular location">
    <subcellularLocation>
        <location evidence="1">Bacterial flagellum basal body</location>
    </subcellularLocation>
    <subcellularLocation>
        <location evidence="2">Cell membrane</location>
        <topology evidence="2">Multi-pass membrane protein</topology>
    </subcellularLocation>
</comment>
<accession>A0A382D447</accession>
<evidence type="ECO:0000256" key="3">
    <source>
        <dbReference type="ARBA" id="ARBA00022475"/>
    </source>
</evidence>
<evidence type="ECO:0000256" key="2">
    <source>
        <dbReference type="ARBA" id="ARBA00004651"/>
    </source>
</evidence>
<keyword evidence="5 8" id="KW-1133">Transmembrane helix</keyword>
<keyword evidence="6 8" id="KW-0472">Membrane</keyword>
<dbReference type="EMBL" id="UINC01037580">
    <property type="protein sequence ID" value="SVB33286.1"/>
    <property type="molecule type" value="Genomic_DNA"/>
</dbReference>
<dbReference type="GO" id="GO:0044780">
    <property type="term" value="P:bacterial-type flagellum assembly"/>
    <property type="evidence" value="ECO:0007669"/>
    <property type="project" value="InterPro"/>
</dbReference>
<feature type="transmembrane region" description="Helical" evidence="8">
    <location>
        <begin position="186"/>
        <end position="205"/>
    </location>
</feature>
<evidence type="ECO:0000256" key="4">
    <source>
        <dbReference type="ARBA" id="ARBA00022692"/>
    </source>
</evidence>
<evidence type="ECO:0008006" key="10">
    <source>
        <dbReference type="Google" id="ProtNLM"/>
    </source>
</evidence>
<feature type="transmembrane region" description="Helical" evidence="8">
    <location>
        <begin position="47"/>
        <end position="65"/>
    </location>
</feature>
<dbReference type="PANTHER" id="PTHR30065:SF8">
    <property type="entry name" value="FLAGELLAR BIOSYNTHETIC PROTEIN FLIR"/>
    <property type="match status" value="1"/>
</dbReference>
<proteinExistence type="predicted"/>
<keyword evidence="4 8" id="KW-0812">Transmembrane</keyword>
<feature type="transmembrane region" description="Helical" evidence="8">
    <location>
        <begin position="124"/>
        <end position="142"/>
    </location>
</feature>
<organism evidence="9">
    <name type="scientific">marine metagenome</name>
    <dbReference type="NCBI Taxonomy" id="408172"/>
    <lineage>
        <taxon>unclassified sequences</taxon>
        <taxon>metagenomes</taxon>
        <taxon>ecological metagenomes</taxon>
    </lineage>
</organism>
<evidence type="ECO:0000256" key="7">
    <source>
        <dbReference type="ARBA" id="ARBA00023143"/>
    </source>
</evidence>
<dbReference type="PANTHER" id="PTHR30065">
    <property type="entry name" value="FLAGELLAR BIOSYNTHETIC PROTEIN FLIR"/>
    <property type="match status" value="1"/>
</dbReference>